<dbReference type="Pfam" id="PF01292">
    <property type="entry name" value="Ni_hydr_CYTB"/>
    <property type="match status" value="1"/>
</dbReference>
<feature type="domain" description="Cytochrome b561 bacterial/Ni-hydrogenase" evidence="7">
    <location>
        <begin position="18"/>
        <end position="201"/>
    </location>
</feature>
<comment type="subcellular location">
    <subcellularLocation>
        <location evidence="1">Cell membrane</location>
        <topology evidence="1">Multi-pass membrane protein</topology>
    </subcellularLocation>
</comment>
<accession>A0A1I4IJS7</accession>
<dbReference type="InterPro" id="IPR011577">
    <property type="entry name" value="Cyt_b561_bac/Ni-Hgenase"/>
</dbReference>
<evidence type="ECO:0000313" key="9">
    <source>
        <dbReference type="Proteomes" id="UP000199550"/>
    </source>
</evidence>
<evidence type="ECO:0000256" key="3">
    <source>
        <dbReference type="ARBA" id="ARBA00022692"/>
    </source>
</evidence>
<feature type="transmembrane region" description="Helical" evidence="6">
    <location>
        <begin position="122"/>
        <end position="149"/>
    </location>
</feature>
<feature type="transmembrane region" description="Helical" evidence="6">
    <location>
        <begin position="174"/>
        <end position="196"/>
    </location>
</feature>
<evidence type="ECO:0000256" key="1">
    <source>
        <dbReference type="ARBA" id="ARBA00004651"/>
    </source>
</evidence>
<dbReference type="Proteomes" id="UP000199550">
    <property type="component" value="Unassembled WGS sequence"/>
</dbReference>
<evidence type="ECO:0000313" key="8">
    <source>
        <dbReference type="EMBL" id="SFL54026.1"/>
    </source>
</evidence>
<keyword evidence="5 6" id="KW-0472">Membrane</keyword>
<keyword evidence="4 6" id="KW-1133">Transmembrane helix</keyword>
<proteinExistence type="predicted"/>
<dbReference type="Gene3D" id="1.20.950.20">
    <property type="entry name" value="Transmembrane di-heme cytochromes, Chain C"/>
    <property type="match status" value="1"/>
</dbReference>
<dbReference type="GO" id="GO:0022904">
    <property type="term" value="P:respiratory electron transport chain"/>
    <property type="evidence" value="ECO:0007669"/>
    <property type="project" value="InterPro"/>
</dbReference>
<evidence type="ECO:0000259" key="7">
    <source>
        <dbReference type="Pfam" id="PF01292"/>
    </source>
</evidence>
<organism evidence="8 9">
    <name type="scientific">Loktanella salsilacus</name>
    <dbReference type="NCBI Taxonomy" id="195913"/>
    <lineage>
        <taxon>Bacteria</taxon>
        <taxon>Pseudomonadati</taxon>
        <taxon>Pseudomonadota</taxon>
        <taxon>Alphaproteobacteria</taxon>
        <taxon>Rhodobacterales</taxon>
        <taxon>Roseobacteraceae</taxon>
        <taxon>Loktanella</taxon>
    </lineage>
</organism>
<keyword evidence="9" id="KW-1185">Reference proteome</keyword>
<dbReference type="InterPro" id="IPR016174">
    <property type="entry name" value="Di-haem_cyt_TM"/>
</dbReference>
<keyword evidence="2" id="KW-1003">Cell membrane</keyword>
<dbReference type="RefSeq" id="WP_090191366.1">
    <property type="nucleotide sequence ID" value="NZ_FOTF01000026.1"/>
</dbReference>
<evidence type="ECO:0000256" key="2">
    <source>
        <dbReference type="ARBA" id="ARBA00022475"/>
    </source>
</evidence>
<evidence type="ECO:0000256" key="5">
    <source>
        <dbReference type="ARBA" id="ARBA00023136"/>
    </source>
</evidence>
<protein>
    <submittedName>
        <fullName evidence="8">Cytochrome b561</fullName>
    </submittedName>
</protein>
<gene>
    <name evidence="8" type="ORF">SAMN04488004_12638</name>
</gene>
<dbReference type="OrthoDB" id="7341135at2"/>
<dbReference type="SUPFAM" id="SSF81342">
    <property type="entry name" value="Transmembrane di-heme cytochromes"/>
    <property type="match status" value="1"/>
</dbReference>
<evidence type="ECO:0000256" key="6">
    <source>
        <dbReference type="SAM" id="Phobius"/>
    </source>
</evidence>
<feature type="transmembrane region" description="Helical" evidence="6">
    <location>
        <begin position="21"/>
        <end position="39"/>
    </location>
</feature>
<reference evidence="8 9" key="1">
    <citation type="submission" date="2016-10" db="EMBL/GenBank/DDBJ databases">
        <authorList>
            <person name="de Groot N.N."/>
        </authorList>
    </citation>
    <scope>NUCLEOTIDE SEQUENCE [LARGE SCALE GENOMIC DNA]</scope>
    <source>
        <strain evidence="8 9">DSM 16199</strain>
    </source>
</reference>
<name>A0A1I4IJS7_9RHOB</name>
<dbReference type="AlphaFoldDB" id="A0A1I4IJS7"/>
<keyword evidence="3 6" id="KW-0812">Transmembrane</keyword>
<evidence type="ECO:0000256" key="4">
    <source>
        <dbReference type="ARBA" id="ARBA00022989"/>
    </source>
</evidence>
<dbReference type="GO" id="GO:0005886">
    <property type="term" value="C:plasma membrane"/>
    <property type="evidence" value="ECO:0007669"/>
    <property type="project" value="UniProtKB-SubCell"/>
</dbReference>
<feature type="transmembrane region" description="Helical" evidence="6">
    <location>
        <begin position="59"/>
        <end position="77"/>
    </location>
</feature>
<dbReference type="EMBL" id="FOTF01000026">
    <property type="protein sequence ID" value="SFL54026.1"/>
    <property type="molecule type" value="Genomic_DNA"/>
</dbReference>
<sequence length="208" mass="22353">MSQTPPLFYTTGATQTPRHAIATRVLHAGLATAIVVQLGSSQFMNPDDGGDNIFRAHSYVGLAAFALVLAFWVQTLLRQRGTPLGTLIPWFNGQRLGAVWSDFKAHLSALTKRRLPVHDTHAPFASAIHGLGLLLVTAMAASGTLYYFVTTGDPDAGGLVKVAMTVHTTLANLVWIYLIGHAAMGLIAHYGGTLSLRQMWSLRKHPGA</sequence>
<dbReference type="GO" id="GO:0009055">
    <property type="term" value="F:electron transfer activity"/>
    <property type="evidence" value="ECO:0007669"/>
    <property type="project" value="InterPro"/>
</dbReference>